<evidence type="ECO:0000256" key="7">
    <source>
        <dbReference type="SAM" id="MobiDB-lite"/>
    </source>
</evidence>
<dbReference type="GO" id="GO:0009653">
    <property type="term" value="P:anatomical structure morphogenesis"/>
    <property type="evidence" value="ECO:0007669"/>
    <property type="project" value="TreeGrafter"/>
</dbReference>
<keyword evidence="6" id="KW-0539">Nucleus</keyword>
<evidence type="ECO:0000256" key="1">
    <source>
        <dbReference type="ARBA" id="ARBA00004324"/>
    </source>
</evidence>
<keyword evidence="10" id="KW-1185">Reference proteome</keyword>
<feature type="compositionally biased region" description="Basic residues" evidence="7">
    <location>
        <begin position="243"/>
        <end position="259"/>
    </location>
</feature>
<evidence type="ECO:0000313" key="9">
    <source>
        <dbReference type="EnsemblMetazoa" id="XP_038070956.1"/>
    </source>
</evidence>
<feature type="domain" description="BHLH" evidence="8">
    <location>
        <begin position="257"/>
        <end position="309"/>
    </location>
</feature>
<dbReference type="CDD" id="cd11421">
    <property type="entry name" value="bHLH_TS_ATOH8"/>
    <property type="match status" value="1"/>
</dbReference>
<feature type="compositionally biased region" description="Basic and acidic residues" evidence="7">
    <location>
        <begin position="10"/>
        <end position="36"/>
    </location>
</feature>
<dbReference type="Proteomes" id="UP000887568">
    <property type="component" value="Unplaced"/>
</dbReference>
<evidence type="ECO:0000256" key="5">
    <source>
        <dbReference type="ARBA" id="ARBA00023163"/>
    </source>
</evidence>
<protein>
    <recommendedName>
        <fullName evidence="8">BHLH domain-containing protein</fullName>
    </recommendedName>
</protein>
<dbReference type="RefSeq" id="XP_038070956.1">
    <property type="nucleotide sequence ID" value="XM_038215028.1"/>
</dbReference>
<sequence>MSWEKSPSPDGHHQERGEGRSTNPSEERSCKEEQDSKSGQGGCSKVTLSSVSPVGSNSRRNKRKQSEPRRLSTSSLVVKEEPADAPDHPDDQGRLTAPGLTIETEDDYRCGVIIDRRRYQHQYHLGGVEELIPENVLSLQGHTSRASNSSEDSQGSTATSLPMHSVMMYARGSGGDSGGGMISDEAKSDLDDATGSQGTCADSPELMMEEGEAMDGDSRSSHAEGASPDSGASSSRGGSSSTRSKKTSRSYKNLSRSRRIVANARERNRVHTISAAFEGLRRAVPSYSHNQKLSKLAILRIACSYILALANLADMDYSPDHQQMSFSDCVDMCTRTLQSEGRSKRRKVPME</sequence>
<proteinExistence type="predicted"/>
<dbReference type="GO" id="GO:0005737">
    <property type="term" value="C:cytoplasm"/>
    <property type="evidence" value="ECO:0007669"/>
    <property type="project" value="UniProtKB-SubCell"/>
</dbReference>
<evidence type="ECO:0000256" key="4">
    <source>
        <dbReference type="ARBA" id="ARBA00023125"/>
    </source>
</evidence>
<dbReference type="PANTHER" id="PTHR19290:SF102">
    <property type="entry name" value="TRANSCRIPTION FACTOR ATOH8"/>
    <property type="match status" value="1"/>
</dbReference>
<dbReference type="PROSITE" id="PS50888">
    <property type="entry name" value="BHLH"/>
    <property type="match status" value="1"/>
</dbReference>
<feature type="compositionally biased region" description="Gly residues" evidence="7">
    <location>
        <begin position="172"/>
        <end position="181"/>
    </location>
</feature>
<comment type="subcellular location">
    <subcellularLocation>
        <location evidence="2">Cytoplasm</location>
    </subcellularLocation>
    <subcellularLocation>
        <location evidence="1">Nucleus speckle</location>
    </subcellularLocation>
</comment>
<dbReference type="FunFam" id="4.10.280.10:FF:000052">
    <property type="entry name" value="Protein atonal homolog 8"/>
    <property type="match status" value="1"/>
</dbReference>
<dbReference type="InterPro" id="IPR032660">
    <property type="entry name" value="ATOH8_bHLH"/>
</dbReference>
<dbReference type="GO" id="GO:0003700">
    <property type="term" value="F:DNA-binding transcription factor activity"/>
    <property type="evidence" value="ECO:0007669"/>
    <property type="project" value="InterPro"/>
</dbReference>
<evidence type="ECO:0000256" key="6">
    <source>
        <dbReference type="ARBA" id="ARBA00023242"/>
    </source>
</evidence>
<dbReference type="InterPro" id="IPR011598">
    <property type="entry name" value="bHLH_dom"/>
</dbReference>
<dbReference type="InterPro" id="IPR050359">
    <property type="entry name" value="bHLH_transcription_factors"/>
</dbReference>
<dbReference type="InterPro" id="IPR036638">
    <property type="entry name" value="HLH_DNA-bd_sf"/>
</dbReference>
<keyword evidence="3" id="KW-0805">Transcription regulation</keyword>
<dbReference type="OrthoDB" id="10001938at2759"/>
<dbReference type="SMART" id="SM00353">
    <property type="entry name" value="HLH"/>
    <property type="match status" value="1"/>
</dbReference>
<dbReference type="EnsemblMetazoa" id="XM_038215028.1">
    <property type="protein sequence ID" value="XP_038070956.1"/>
    <property type="gene ID" value="LOC119739901"/>
</dbReference>
<evidence type="ECO:0000313" key="10">
    <source>
        <dbReference type="Proteomes" id="UP000887568"/>
    </source>
</evidence>
<evidence type="ECO:0000259" key="8">
    <source>
        <dbReference type="PROSITE" id="PS50888"/>
    </source>
</evidence>
<dbReference type="PANTHER" id="PTHR19290">
    <property type="entry name" value="BASIC HELIX-LOOP-HELIX PROTEIN NEUROGENIN-RELATED"/>
    <property type="match status" value="1"/>
</dbReference>
<dbReference type="Pfam" id="PF00010">
    <property type="entry name" value="HLH"/>
    <property type="match status" value="1"/>
</dbReference>
<dbReference type="Gene3D" id="4.10.280.10">
    <property type="entry name" value="Helix-loop-helix DNA-binding domain"/>
    <property type="match status" value="1"/>
</dbReference>
<dbReference type="GO" id="GO:0045944">
    <property type="term" value="P:positive regulation of transcription by RNA polymerase II"/>
    <property type="evidence" value="ECO:0007669"/>
    <property type="project" value="TreeGrafter"/>
</dbReference>
<keyword evidence="5" id="KW-0804">Transcription</keyword>
<feature type="region of interest" description="Disordered" evidence="7">
    <location>
        <begin position="1"/>
        <end position="100"/>
    </location>
</feature>
<name>A0A914B3S2_PATMI</name>
<dbReference type="GO" id="GO:0070888">
    <property type="term" value="F:E-box binding"/>
    <property type="evidence" value="ECO:0007669"/>
    <property type="project" value="TreeGrafter"/>
</dbReference>
<feature type="compositionally biased region" description="Low complexity" evidence="7">
    <location>
        <begin position="230"/>
        <end position="242"/>
    </location>
</feature>
<dbReference type="GO" id="GO:0046983">
    <property type="term" value="F:protein dimerization activity"/>
    <property type="evidence" value="ECO:0007669"/>
    <property type="project" value="InterPro"/>
</dbReference>
<dbReference type="GO" id="GO:0016607">
    <property type="term" value="C:nuclear speck"/>
    <property type="evidence" value="ECO:0007669"/>
    <property type="project" value="UniProtKB-SubCell"/>
</dbReference>
<feature type="compositionally biased region" description="Polar residues" evidence="7">
    <location>
        <begin position="139"/>
        <end position="162"/>
    </location>
</feature>
<feature type="compositionally biased region" description="Basic and acidic residues" evidence="7">
    <location>
        <begin position="78"/>
        <end position="93"/>
    </location>
</feature>
<accession>A0A914B3S2</accession>
<feature type="compositionally biased region" description="Polar residues" evidence="7">
    <location>
        <begin position="46"/>
        <end position="58"/>
    </location>
</feature>
<evidence type="ECO:0000256" key="3">
    <source>
        <dbReference type="ARBA" id="ARBA00023015"/>
    </source>
</evidence>
<dbReference type="GeneID" id="119739901"/>
<reference evidence="9" key="1">
    <citation type="submission" date="2022-11" db="UniProtKB">
        <authorList>
            <consortium name="EnsemblMetazoa"/>
        </authorList>
    </citation>
    <scope>IDENTIFICATION</scope>
</reference>
<dbReference type="SUPFAM" id="SSF47459">
    <property type="entry name" value="HLH, helix-loop-helix DNA-binding domain"/>
    <property type="match status" value="1"/>
</dbReference>
<feature type="region of interest" description="Disordered" evidence="7">
    <location>
        <begin position="139"/>
        <end position="263"/>
    </location>
</feature>
<keyword evidence="4" id="KW-0238">DNA-binding</keyword>
<organism evidence="9 10">
    <name type="scientific">Patiria miniata</name>
    <name type="common">Bat star</name>
    <name type="synonym">Asterina miniata</name>
    <dbReference type="NCBI Taxonomy" id="46514"/>
    <lineage>
        <taxon>Eukaryota</taxon>
        <taxon>Metazoa</taxon>
        <taxon>Echinodermata</taxon>
        <taxon>Eleutherozoa</taxon>
        <taxon>Asterozoa</taxon>
        <taxon>Asteroidea</taxon>
        <taxon>Valvatacea</taxon>
        <taxon>Valvatida</taxon>
        <taxon>Asterinidae</taxon>
        <taxon>Patiria</taxon>
    </lineage>
</organism>
<dbReference type="OMA" id="DMCTRTL"/>
<dbReference type="AlphaFoldDB" id="A0A914B3S2"/>
<evidence type="ECO:0000256" key="2">
    <source>
        <dbReference type="ARBA" id="ARBA00004496"/>
    </source>
</evidence>